<name>A0A427AWG6_ENSVE</name>
<sequence>MPRNVANLSFPDGTQLVALSGSFPVGMLWVEHSGDPRFVHGLFPPKLRTADRDPLGDPFCFQGVKDMNEAWLAEAGLSSAPRGMFFLFVYHAKCVFLIVPYRVEMFNLGKMKFGGGASSGLVVPSVTCASASVVVVDSTIEKCPSVDKGSSLRKCSKRVTPEQLADTSRSTTRVPPEKGKELVELEETPERGYTIQELCEVEDWVGADKYLRRTLHPALAKQVCECSSEELMNKADKSAVWATTLLEVELKAEGPKAVAAYKASLGFESGLEKMGRVSYEFEYRVSLEWLRQKHTKIAIEQDLFAECPDNANVEMDLN</sequence>
<feature type="region of interest" description="Disordered" evidence="1">
    <location>
        <begin position="159"/>
        <end position="179"/>
    </location>
</feature>
<dbReference type="Proteomes" id="UP000287651">
    <property type="component" value="Unassembled WGS sequence"/>
</dbReference>
<evidence type="ECO:0000256" key="1">
    <source>
        <dbReference type="SAM" id="MobiDB-lite"/>
    </source>
</evidence>
<reference evidence="2 3" key="1">
    <citation type="journal article" date="2014" name="Agronomy (Basel)">
        <title>A Draft Genome Sequence for Ensete ventricosum, the Drought-Tolerant Tree Against Hunger.</title>
        <authorList>
            <person name="Harrison J."/>
            <person name="Moore K.A."/>
            <person name="Paszkiewicz K."/>
            <person name="Jones T."/>
            <person name="Grant M."/>
            <person name="Ambacheew D."/>
            <person name="Muzemil S."/>
            <person name="Studholme D.J."/>
        </authorList>
    </citation>
    <scope>NUCLEOTIDE SEQUENCE [LARGE SCALE GENOMIC DNA]</scope>
</reference>
<accession>A0A427AWG6</accession>
<protein>
    <submittedName>
        <fullName evidence="2">Uncharacterized protein</fullName>
    </submittedName>
</protein>
<proteinExistence type="predicted"/>
<dbReference type="AlphaFoldDB" id="A0A427AWG6"/>
<gene>
    <name evidence="2" type="ORF">B296_00015703</name>
</gene>
<evidence type="ECO:0000313" key="3">
    <source>
        <dbReference type="Proteomes" id="UP000287651"/>
    </source>
</evidence>
<organism evidence="2 3">
    <name type="scientific">Ensete ventricosum</name>
    <name type="common">Abyssinian banana</name>
    <name type="synonym">Musa ensete</name>
    <dbReference type="NCBI Taxonomy" id="4639"/>
    <lineage>
        <taxon>Eukaryota</taxon>
        <taxon>Viridiplantae</taxon>
        <taxon>Streptophyta</taxon>
        <taxon>Embryophyta</taxon>
        <taxon>Tracheophyta</taxon>
        <taxon>Spermatophyta</taxon>
        <taxon>Magnoliopsida</taxon>
        <taxon>Liliopsida</taxon>
        <taxon>Zingiberales</taxon>
        <taxon>Musaceae</taxon>
        <taxon>Ensete</taxon>
    </lineage>
</organism>
<comment type="caution">
    <text evidence="2">The sequence shown here is derived from an EMBL/GenBank/DDBJ whole genome shotgun (WGS) entry which is preliminary data.</text>
</comment>
<evidence type="ECO:0000313" key="2">
    <source>
        <dbReference type="EMBL" id="RRT80609.1"/>
    </source>
</evidence>
<dbReference type="EMBL" id="AMZH03001103">
    <property type="protein sequence ID" value="RRT80609.1"/>
    <property type="molecule type" value="Genomic_DNA"/>
</dbReference>